<reference evidence="2 3" key="1">
    <citation type="submission" date="2017-08" db="EMBL/GenBank/DDBJ databases">
        <title>Multipartite genome sequences of Sinorhizobium species nodulating soybeans.</title>
        <authorList>
            <person name="Tian C.F."/>
        </authorList>
    </citation>
    <scope>NUCLEOTIDE SEQUENCE [LARGE SCALE GENOMIC DNA]</scope>
    <source>
        <strain evidence="2 3">CCBAU 05684</strain>
        <plasmid evidence="3">psj05684a</plasmid>
    </source>
</reference>
<evidence type="ECO:0000313" key="3">
    <source>
        <dbReference type="Proteomes" id="UP000217211"/>
    </source>
</evidence>
<geneLocation type="plasmid" evidence="3">
    <name>psj05684a</name>
</geneLocation>
<name>A0A249PME9_9HYPH</name>
<keyword evidence="3" id="KW-1185">Reference proteome</keyword>
<evidence type="ECO:0000256" key="1">
    <source>
        <dbReference type="SAM" id="MobiDB-lite"/>
    </source>
</evidence>
<organism evidence="2 3">
    <name type="scientific">Sinorhizobium sojae CCBAU 05684</name>
    <dbReference type="NCBI Taxonomy" id="716928"/>
    <lineage>
        <taxon>Bacteria</taxon>
        <taxon>Pseudomonadati</taxon>
        <taxon>Pseudomonadota</taxon>
        <taxon>Alphaproteobacteria</taxon>
        <taxon>Hyphomicrobiales</taxon>
        <taxon>Rhizobiaceae</taxon>
        <taxon>Sinorhizobium/Ensifer group</taxon>
        <taxon>Sinorhizobium</taxon>
    </lineage>
</organism>
<feature type="region of interest" description="Disordered" evidence="1">
    <location>
        <begin position="49"/>
        <end position="76"/>
    </location>
</feature>
<gene>
    <name evidence="2" type="ORF">SJ05684_a37990</name>
</gene>
<accession>A0A249PME9</accession>
<dbReference type="KEGG" id="esj:SJ05684_a37990"/>
<protein>
    <submittedName>
        <fullName evidence="2">Uncharacterized protein</fullName>
    </submittedName>
</protein>
<sequence length="76" mass="8502">MRGQHASSKEFWACSAIHCTLDRLQAIDLAFRLAVAPRQFDCVVDGVNVTTQNSGEPRDRDETRVDRFVNPDAEPA</sequence>
<evidence type="ECO:0000313" key="2">
    <source>
        <dbReference type="EMBL" id="ASY67113.1"/>
    </source>
</evidence>
<dbReference type="Proteomes" id="UP000217211">
    <property type="component" value="Plasmid pSJ05684a"/>
</dbReference>
<dbReference type="AlphaFoldDB" id="A0A249PME9"/>
<proteinExistence type="predicted"/>
<dbReference type="EMBL" id="CP023069">
    <property type="protein sequence ID" value="ASY67113.1"/>
    <property type="molecule type" value="Genomic_DNA"/>
</dbReference>
<keyword evidence="2" id="KW-0614">Plasmid</keyword>
<feature type="compositionally biased region" description="Basic and acidic residues" evidence="1">
    <location>
        <begin position="56"/>
        <end position="69"/>
    </location>
</feature>